<evidence type="ECO:0000313" key="2">
    <source>
        <dbReference type="EMBL" id="BAM87204.1"/>
    </source>
</evidence>
<dbReference type="Gene3D" id="3.40.50.1110">
    <property type="entry name" value="SGNH hydrolase"/>
    <property type="match status" value="1"/>
</dbReference>
<feature type="compositionally biased region" description="Low complexity" evidence="1">
    <location>
        <begin position="568"/>
        <end position="585"/>
    </location>
</feature>
<dbReference type="InterPro" id="IPR007407">
    <property type="entry name" value="DUF459"/>
</dbReference>
<dbReference type="InterPro" id="IPR036514">
    <property type="entry name" value="SGNH_hydro_sf"/>
</dbReference>
<accession>M4Z2E9</accession>
<feature type="region of interest" description="Disordered" evidence="1">
    <location>
        <begin position="83"/>
        <end position="105"/>
    </location>
</feature>
<dbReference type="Proteomes" id="UP000011841">
    <property type="component" value="Chromosome"/>
</dbReference>
<dbReference type="AlphaFoldDB" id="M4Z2E9"/>
<feature type="compositionally biased region" description="Basic and acidic residues" evidence="1">
    <location>
        <begin position="493"/>
        <end position="506"/>
    </location>
</feature>
<dbReference type="SUPFAM" id="SSF52266">
    <property type="entry name" value="SGNH hydrolase"/>
    <property type="match status" value="1"/>
</dbReference>
<feature type="region of interest" description="Disordered" evidence="1">
    <location>
        <begin position="192"/>
        <end position="277"/>
    </location>
</feature>
<dbReference type="Pfam" id="PF04311">
    <property type="entry name" value="DUF459"/>
    <property type="match status" value="2"/>
</dbReference>
<dbReference type="KEGG" id="aol:S58_11940"/>
<protein>
    <recommendedName>
        <fullName evidence="4">DUF459 domain-containing protein</fullName>
    </recommendedName>
</protein>
<gene>
    <name evidence="2" type="ORF">S58_11940</name>
</gene>
<keyword evidence="3" id="KW-1185">Reference proteome</keyword>
<reference evidence="2 3" key="1">
    <citation type="journal article" date="2013" name="Appl. Environ. Microbiol.">
        <title>Genome analysis suggests that the soil oligotrophic bacterium Agromonas oligotrophica (Bradyrhizobium oligotrophicum) is a nitrogen-fixing symbiont of Aeschynomene indica.</title>
        <authorList>
            <person name="Okubo T."/>
            <person name="Fukushima S."/>
            <person name="Itakura M."/>
            <person name="Oshima K."/>
            <person name="Longtonglang A."/>
            <person name="Teaumroong N."/>
            <person name="Mitsui H."/>
            <person name="Hattori M."/>
            <person name="Hattori R."/>
            <person name="Hattori T."/>
            <person name="Minamisawa K."/>
        </authorList>
    </citation>
    <scope>NUCLEOTIDE SEQUENCE [LARGE SCALE GENOMIC DNA]</scope>
    <source>
        <strain evidence="2 3">S58</strain>
    </source>
</reference>
<dbReference type="EMBL" id="AP012603">
    <property type="protein sequence ID" value="BAM87204.1"/>
    <property type="molecule type" value="Genomic_DNA"/>
</dbReference>
<feature type="region of interest" description="Disordered" evidence="1">
    <location>
        <begin position="493"/>
        <end position="606"/>
    </location>
</feature>
<name>M4Z2E9_9BRAD</name>
<feature type="compositionally biased region" description="Basic and acidic residues" evidence="1">
    <location>
        <begin position="192"/>
        <end position="255"/>
    </location>
</feature>
<dbReference type="HOGENOM" id="CLU_497705_0_0_5"/>
<sequence>MGCHDFAARRRGRVRMSKLKSILKLLNEPGPLVVLAVVIAMLVGITGPASAQFFNFNPFSSPRPAPRGGGGGWFGNDFFTPFQPQQPRKVTQDYSKAPPPEKRDNAPERYVLVLGDGMADWLAYGLEDAYSEQPDMGITRRIKTNSGLIKYQPKGEPADWAAAAKGILATERADAIVIMLGLNDRLSLREPVVEKTDKPDDKKADKTKKDAKAKPGEAKPGDTKPGDAKAGEAKPDAKSDPKTDTAAKPDDKADSDLPQDEADNDTPAVAAPEKAARSPNGLYEFRDDRWVELYTKKIEEMIAVAKSKGVPVLWVGLPAVRGPKGTADALFLDSLFRDVAGKAGITYVDVWDGFVDEAGRFLQKGPDFEGQIRQLRSYDGVYFTKPGARKLAHYAEREINRLLAARSAPLELPNEPATPDANAVPGQPAPRPVAGPILPLVASSVGTDQLLGGPGSRPAAVDALAARTLVKGEALSPPAGRADDYIWPRREIGREQAKEPPKELAKPDTPMAATSPNEAVPAAPNQLPAQQRPRRLTTPGAPGQTPPAQAQQPNQGGQGVREFFGFGAPQQPQAQPSKPPAARNPNAPPRPPGAVGRSAAVEAPAR</sequence>
<organism evidence="2 3">
    <name type="scientific">Bradyrhizobium oligotrophicum S58</name>
    <dbReference type="NCBI Taxonomy" id="1245469"/>
    <lineage>
        <taxon>Bacteria</taxon>
        <taxon>Pseudomonadati</taxon>
        <taxon>Pseudomonadota</taxon>
        <taxon>Alphaproteobacteria</taxon>
        <taxon>Hyphomicrobiales</taxon>
        <taxon>Nitrobacteraceae</taxon>
        <taxon>Bradyrhizobium</taxon>
    </lineage>
</organism>
<dbReference type="PATRIC" id="fig|1245469.3.peg.1225"/>
<feature type="compositionally biased region" description="Polar residues" evidence="1">
    <location>
        <begin position="83"/>
        <end position="94"/>
    </location>
</feature>
<feature type="region of interest" description="Disordered" evidence="1">
    <location>
        <begin position="411"/>
        <end position="431"/>
    </location>
</feature>
<dbReference type="STRING" id="1245469.S58_11940"/>
<dbReference type="GO" id="GO:0016788">
    <property type="term" value="F:hydrolase activity, acting on ester bonds"/>
    <property type="evidence" value="ECO:0007669"/>
    <property type="project" value="UniProtKB-ARBA"/>
</dbReference>
<feature type="compositionally biased region" description="Low complexity" evidence="1">
    <location>
        <begin position="537"/>
        <end position="555"/>
    </location>
</feature>
<dbReference type="eggNOG" id="COG2845">
    <property type="taxonomic scope" value="Bacteria"/>
</dbReference>
<evidence type="ECO:0000256" key="1">
    <source>
        <dbReference type="SAM" id="MobiDB-lite"/>
    </source>
</evidence>
<evidence type="ECO:0008006" key="4">
    <source>
        <dbReference type="Google" id="ProtNLM"/>
    </source>
</evidence>
<evidence type="ECO:0000313" key="3">
    <source>
        <dbReference type="Proteomes" id="UP000011841"/>
    </source>
</evidence>
<proteinExistence type="predicted"/>